<reference evidence="3 4" key="1">
    <citation type="submission" date="2016-10" db="EMBL/GenBank/DDBJ databases">
        <authorList>
            <person name="de Groot N.N."/>
        </authorList>
    </citation>
    <scope>NUCLEOTIDE SEQUENCE [LARGE SCALE GENOMIC DNA]</scope>
    <source>
        <strain evidence="3 4">DSM 21741</strain>
    </source>
</reference>
<evidence type="ECO:0000256" key="1">
    <source>
        <dbReference type="SAM" id="MobiDB-lite"/>
    </source>
</evidence>
<organism evidence="3 4">
    <name type="scientific">Friedmanniella luteola</name>
    <dbReference type="NCBI Taxonomy" id="546871"/>
    <lineage>
        <taxon>Bacteria</taxon>
        <taxon>Bacillati</taxon>
        <taxon>Actinomycetota</taxon>
        <taxon>Actinomycetes</taxon>
        <taxon>Propionibacteriales</taxon>
        <taxon>Nocardioidaceae</taxon>
        <taxon>Friedmanniella</taxon>
    </lineage>
</organism>
<protein>
    <recommendedName>
        <fullName evidence="5">DUF3099 domain-containing protein</fullName>
    </recommendedName>
</protein>
<dbReference type="STRING" id="546871.SAMN04488543_1145"/>
<keyword evidence="2" id="KW-0812">Transmembrane</keyword>
<feature type="compositionally biased region" description="Basic and acidic residues" evidence="1">
    <location>
        <begin position="99"/>
        <end position="110"/>
    </location>
</feature>
<feature type="region of interest" description="Disordered" evidence="1">
    <location>
        <begin position="1"/>
        <end position="30"/>
    </location>
</feature>
<dbReference type="InterPro" id="IPR021449">
    <property type="entry name" value="DUF3099"/>
</dbReference>
<feature type="compositionally biased region" description="Low complexity" evidence="1">
    <location>
        <begin position="19"/>
        <end position="30"/>
    </location>
</feature>
<proteinExistence type="predicted"/>
<feature type="transmembrane region" description="Helical" evidence="2">
    <location>
        <begin position="77"/>
        <end position="95"/>
    </location>
</feature>
<dbReference type="Proteomes" id="UP000199092">
    <property type="component" value="Chromosome I"/>
</dbReference>
<dbReference type="Pfam" id="PF11298">
    <property type="entry name" value="DUF3099"/>
    <property type="match status" value="1"/>
</dbReference>
<name>A0A1H1PQX9_9ACTN</name>
<evidence type="ECO:0000313" key="4">
    <source>
        <dbReference type="Proteomes" id="UP000199092"/>
    </source>
</evidence>
<gene>
    <name evidence="3" type="ORF">SAMN04488543_1145</name>
</gene>
<accession>A0A1H1PQX9</accession>
<evidence type="ECO:0000256" key="2">
    <source>
        <dbReference type="SAM" id="Phobius"/>
    </source>
</evidence>
<dbReference type="AlphaFoldDB" id="A0A1H1PQX9"/>
<dbReference type="RefSeq" id="WP_197677210.1">
    <property type="nucleotide sequence ID" value="NZ_LT629749.1"/>
</dbReference>
<keyword evidence="2" id="KW-0472">Membrane</keyword>
<keyword evidence="2" id="KW-1133">Transmembrane helix</keyword>
<evidence type="ECO:0008006" key="5">
    <source>
        <dbReference type="Google" id="ProtNLM"/>
    </source>
</evidence>
<feature type="region of interest" description="Disordered" evidence="1">
    <location>
        <begin position="97"/>
        <end position="148"/>
    </location>
</feature>
<dbReference type="EMBL" id="LT629749">
    <property type="protein sequence ID" value="SDS13578.1"/>
    <property type="molecule type" value="Genomic_DNA"/>
</dbReference>
<evidence type="ECO:0000313" key="3">
    <source>
        <dbReference type="EMBL" id="SDS13578.1"/>
    </source>
</evidence>
<keyword evidence="4" id="KW-1185">Reference proteome</keyword>
<sequence>MADPAQDADPGRRPPGRPVHPAGAAPRGRPAAATLITDARTPSSQEMSRRVRRYAITMGFRTACFLSMLVVHGWPRWVLLGCAVFLPYVAVVLANQSDQRTRTGRVERGAPADAPQLTTGEHPEVVAGDVVEGSVEDDDLDEREGRVA</sequence>